<accession>A0A194XWI8</accession>
<evidence type="ECO:0000313" key="15">
    <source>
        <dbReference type="Proteomes" id="UP000070700"/>
    </source>
</evidence>
<name>A0A194XWI8_MOLSC</name>
<dbReference type="SUPFAM" id="SSF49998">
    <property type="entry name" value="Amine oxidase catalytic domain"/>
    <property type="match status" value="1"/>
</dbReference>
<proteinExistence type="inferred from homology"/>
<dbReference type="InterPro" id="IPR015328">
    <property type="entry name" value="DUF1965"/>
</dbReference>
<gene>
    <name evidence="14" type="ORF">LY89DRAFT_745382</name>
</gene>
<dbReference type="Pfam" id="PF02727">
    <property type="entry name" value="Cu_amine_oxidN2"/>
    <property type="match status" value="1"/>
</dbReference>
<evidence type="ECO:0000256" key="5">
    <source>
        <dbReference type="ARBA" id="ARBA00023002"/>
    </source>
</evidence>
<keyword evidence="15" id="KW-1185">Reference proteome</keyword>
<evidence type="ECO:0000256" key="4">
    <source>
        <dbReference type="ARBA" id="ARBA00022772"/>
    </source>
</evidence>
<dbReference type="PRINTS" id="PR00766">
    <property type="entry name" value="CUDAOXIDASE"/>
</dbReference>
<evidence type="ECO:0000256" key="7">
    <source>
        <dbReference type="PIRSR" id="PIRSR600269-50"/>
    </source>
</evidence>
<dbReference type="InterPro" id="IPR015798">
    <property type="entry name" value="Cu_amine_oxidase_C"/>
</dbReference>
<keyword evidence="5 9" id="KW-0560">Oxidoreductase</keyword>
<dbReference type="KEGG" id="psco:LY89DRAFT_745382"/>
<protein>
    <recommendedName>
        <fullName evidence="9">Amine oxidase</fullName>
        <ecNumber evidence="9">1.4.3.-</ecNumber>
    </recommendedName>
</protein>
<evidence type="ECO:0000256" key="6">
    <source>
        <dbReference type="ARBA" id="ARBA00023008"/>
    </source>
</evidence>
<comment type="cofactor">
    <cofactor evidence="1">
        <name>Cu cation</name>
        <dbReference type="ChEBI" id="CHEBI:23378"/>
    </cofactor>
</comment>
<dbReference type="Gene3D" id="2.70.98.20">
    <property type="entry name" value="Copper amine oxidase, catalytic domain"/>
    <property type="match status" value="1"/>
</dbReference>
<dbReference type="Pfam" id="PF09248">
    <property type="entry name" value="DUF1965"/>
    <property type="match status" value="1"/>
</dbReference>
<sequence length="732" mass="82833">MISRTWTWSVLLMVTVLFLYYQLISTTRNVPAPVHNLQPGHSTSSSEPSCINIWRDLDDEEVVSVLALLHSPAAGLNLTSVKESTFSDNFVFVTELLRPNKTDSVAFLDHQTAPPDRYARVTIKRNSAEVARIEEYMVGPLPVSYTTVIQPLSFIYNSGRSETPFLGADVTALEGWMESIAESMEDVVLDLLLHGVPIPHHLTLKDFVAASNDQIWFEEGRAMRWVSFSQISDANTLLPQGLYFKADTTGRDPEKWRVVMWLYNDIVYASGEELRNAWRSPDFVKLPGNLDGDWTRLEPEQHMNNQYSHNEPPKLTQTGKGRVEVDKKNSFASWMGFEFYLSFSQVTALSLYDIRLDGERVMYELGIQEAVAHYAGNDPVQSGTSFLDSLFALGGDVTELIPGFDCPSYATFLDTKHHRMEKTFHYKNAICIFEAPSDHPLQRHSRGSWVTSFSNSVLIVRYITVVGNYDYLIDYIFYLDGSIEGAYWSNNKRYGYHVHDFLSSSIHDHILNFKADLDIAGSKNTIAVVSVAPKEVDYPWSSKPRNTMVLEKSHIFTEDEASLNWPANGASMYVIMNHQEKNAYGESRGYRIMPGTGMGSPVHLTVKNSSNLLNSAKWTEHDFFVTKQKDTEPRSASPQNALTPEDPLVRFDSFLDGESLVEEDLVIWFNLGNHHVPHSGDIPNTLMTTSASSVMFSPHNYHNRDRSRALTKGVRIDLKEEGFLDSEEELVQ</sequence>
<feature type="active site" description="Proton acceptor" evidence="7">
    <location>
        <position position="388"/>
    </location>
</feature>
<feature type="domain" description="Copper amine oxidase N2-terminal" evidence="12">
    <location>
        <begin position="76"/>
        <end position="143"/>
    </location>
</feature>
<evidence type="ECO:0000256" key="3">
    <source>
        <dbReference type="ARBA" id="ARBA00022723"/>
    </source>
</evidence>
<dbReference type="EC" id="1.4.3.-" evidence="9"/>
<evidence type="ECO:0000259" key="13">
    <source>
        <dbReference type="Pfam" id="PF09248"/>
    </source>
</evidence>
<dbReference type="GO" id="GO:0048038">
    <property type="term" value="F:quinone binding"/>
    <property type="evidence" value="ECO:0007669"/>
    <property type="project" value="InterPro"/>
</dbReference>
<evidence type="ECO:0000256" key="1">
    <source>
        <dbReference type="ARBA" id="ARBA00001935"/>
    </source>
</evidence>
<reference evidence="14 15" key="1">
    <citation type="submission" date="2015-10" db="EMBL/GenBank/DDBJ databases">
        <title>Full genome of DAOMC 229536 Phialocephala scopiformis, a fungal endophyte of spruce producing the potent anti-insectan compound rugulosin.</title>
        <authorList>
            <consortium name="DOE Joint Genome Institute"/>
            <person name="Walker A.K."/>
            <person name="Frasz S.L."/>
            <person name="Seifert K.A."/>
            <person name="Miller J.D."/>
            <person name="Mondo S.J."/>
            <person name="Labutti K."/>
            <person name="Lipzen A."/>
            <person name="Dockter R."/>
            <person name="Kennedy M."/>
            <person name="Grigoriev I.V."/>
            <person name="Spatafora J.W."/>
        </authorList>
    </citation>
    <scope>NUCLEOTIDE SEQUENCE [LARGE SCALE GENOMIC DNA]</scope>
    <source>
        <strain evidence="14 15">CBS 120377</strain>
    </source>
</reference>
<feature type="transmembrane region" description="Helical" evidence="10">
    <location>
        <begin position="7"/>
        <end position="24"/>
    </location>
</feature>
<feature type="domain" description="DUF1965" evidence="13">
    <location>
        <begin position="235"/>
        <end position="298"/>
    </location>
</feature>
<dbReference type="InterPro" id="IPR016182">
    <property type="entry name" value="Cu_amine_oxidase_N-reg"/>
</dbReference>
<dbReference type="RefSeq" id="XP_018078851.1">
    <property type="nucleotide sequence ID" value="XM_018221063.1"/>
</dbReference>
<dbReference type="GO" id="GO:0009308">
    <property type="term" value="P:amine metabolic process"/>
    <property type="evidence" value="ECO:0007669"/>
    <property type="project" value="UniProtKB-UniRule"/>
</dbReference>
<comment type="PTM">
    <text evidence="8 9">Topaquinone (TPQ) is generated by copper-dependent autoxidation of a specific tyrosyl residue.</text>
</comment>
<comment type="similarity">
    <text evidence="2 9">Belongs to the copper/topaquinone oxidase family.</text>
</comment>
<dbReference type="SUPFAM" id="SSF54416">
    <property type="entry name" value="Amine oxidase N-terminal region"/>
    <property type="match status" value="2"/>
</dbReference>
<keyword evidence="10" id="KW-0472">Membrane</keyword>
<dbReference type="GO" id="GO:0005886">
    <property type="term" value="C:plasma membrane"/>
    <property type="evidence" value="ECO:0007669"/>
    <property type="project" value="TreeGrafter"/>
</dbReference>
<dbReference type="Gene3D" id="3.10.450.40">
    <property type="match status" value="2"/>
</dbReference>
<dbReference type="Pfam" id="PF01179">
    <property type="entry name" value="Cu_amine_oxid"/>
    <property type="match status" value="1"/>
</dbReference>
<feature type="domain" description="Copper amine oxidase catalytic" evidence="11">
    <location>
        <begin position="324"/>
        <end position="707"/>
    </location>
</feature>
<keyword evidence="6 9" id="KW-0186">Copper</keyword>
<dbReference type="GeneID" id="28830789"/>
<evidence type="ECO:0000313" key="14">
    <source>
        <dbReference type="EMBL" id="KUJ24496.1"/>
    </source>
</evidence>
<keyword evidence="4 7" id="KW-0801">TPQ</keyword>
<evidence type="ECO:0000259" key="11">
    <source>
        <dbReference type="Pfam" id="PF01179"/>
    </source>
</evidence>
<dbReference type="STRING" id="149040.A0A194XWI8"/>
<dbReference type="PANTHER" id="PTHR10638">
    <property type="entry name" value="COPPER AMINE OXIDASE"/>
    <property type="match status" value="1"/>
</dbReference>
<dbReference type="EMBL" id="KQ947404">
    <property type="protein sequence ID" value="KUJ24496.1"/>
    <property type="molecule type" value="Genomic_DNA"/>
</dbReference>
<keyword evidence="10" id="KW-0812">Transmembrane</keyword>
<organism evidence="14 15">
    <name type="scientific">Mollisia scopiformis</name>
    <name type="common">Conifer needle endophyte fungus</name>
    <name type="synonym">Phialocephala scopiformis</name>
    <dbReference type="NCBI Taxonomy" id="149040"/>
    <lineage>
        <taxon>Eukaryota</taxon>
        <taxon>Fungi</taxon>
        <taxon>Dikarya</taxon>
        <taxon>Ascomycota</taxon>
        <taxon>Pezizomycotina</taxon>
        <taxon>Leotiomycetes</taxon>
        <taxon>Helotiales</taxon>
        <taxon>Mollisiaceae</taxon>
        <taxon>Mollisia</taxon>
    </lineage>
</organism>
<dbReference type="Proteomes" id="UP000070700">
    <property type="component" value="Unassembled WGS sequence"/>
</dbReference>
<keyword evidence="3 9" id="KW-0479">Metal-binding</keyword>
<dbReference type="AlphaFoldDB" id="A0A194XWI8"/>
<evidence type="ECO:0000256" key="2">
    <source>
        <dbReference type="ARBA" id="ARBA00007983"/>
    </source>
</evidence>
<dbReference type="PANTHER" id="PTHR10638:SF20">
    <property type="entry name" value="AMINE OXIDASE"/>
    <property type="match status" value="1"/>
</dbReference>
<dbReference type="OrthoDB" id="3341590at2759"/>
<evidence type="ECO:0000256" key="8">
    <source>
        <dbReference type="PIRSR" id="PIRSR600269-51"/>
    </source>
</evidence>
<evidence type="ECO:0000256" key="9">
    <source>
        <dbReference type="RuleBase" id="RU000672"/>
    </source>
</evidence>
<dbReference type="InterPro" id="IPR000269">
    <property type="entry name" value="Cu_amine_oxidase"/>
</dbReference>
<dbReference type="GO" id="GO:0008131">
    <property type="term" value="F:primary methylamine oxidase activity"/>
    <property type="evidence" value="ECO:0007669"/>
    <property type="project" value="InterPro"/>
</dbReference>
<feature type="modified residue" description="2',4',5'-topaquinone" evidence="8">
    <location>
        <position position="469"/>
    </location>
</feature>
<feature type="active site" description="Schiff-base intermediate with substrate; via topaquinone" evidence="7">
    <location>
        <position position="469"/>
    </location>
</feature>
<comment type="cofactor">
    <cofactor evidence="9">
        <name>Cu cation</name>
        <dbReference type="ChEBI" id="CHEBI:23378"/>
    </cofactor>
    <text evidence="9">Contains 1 topaquinone per subunit.</text>
</comment>
<dbReference type="InterPro" id="IPR036460">
    <property type="entry name" value="Cu_amine_oxidase_C_sf"/>
</dbReference>
<keyword evidence="10" id="KW-1133">Transmembrane helix</keyword>
<dbReference type="InterPro" id="IPR015800">
    <property type="entry name" value="Cu_amine_oxidase_N2"/>
</dbReference>
<dbReference type="InParanoid" id="A0A194XWI8"/>
<evidence type="ECO:0000256" key="10">
    <source>
        <dbReference type="SAM" id="Phobius"/>
    </source>
</evidence>
<dbReference type="GO" id="GO:0005507">
    <property type="term" value="F:copper ion binding"/>
    <property type="evidence" value="ECO:0007669"/>
    <property type="project" value="InterPro"/>
</dbReference>
<evidence type="ECO:0000259" key="12">
    <source>
        <dbReference type="Pfam" id="PF02727"/>
    </source>
</evidence>